<feature type="region of interest" description="Disordered" evidence="5">
    <location>
        <begin position="336"/>
        <end position="367"/>
    </location>
</feature>
<dbReference type="InterPro" id="IPR028104">
    <property type="entry name" value="DUF4553"/>
</dbReference>
<feature type="compositionally biased region" description="Low complexity" evidence="5">
    <location>
        <begin position="205"/>
        <end position="225"/>
    </location>
</feature>
<feature type="compositionally biased region" description="Basic and acidic residues" evidence="5">
    <location>
        <begin position="666"/>
        <end position="681"/>
    </location>
</feature>
<evidence type="ECO:0000256" key="1">
    <source>
        <dbReference type="ARBA" id="ARBA00023015"/>
    </source>
</evidence>
<reference evidence="8" key="2">
    <citation type="submission" date="2025-04" db="UniProtKB">
        <authorList>
            <consortium name="RefSeq"/>
        </authorList>
    </citation>
    <scope>IDENTIFICATION</scope>
</reference>
<feature type="region of interest" description="Disordered" evidence="5">
    <location>
        <begin position="857"/>
        <end position="1039"/>
    </location>
</feature>
<feature type="compositionally biased region" description="Polar residues" evidence="5">
    <location>
        <begin position="929"/>
        <end position="947"/>
    </location>
</feature>
<feature type="region of interest" description="Disordered" evidence="5">
    <location>
        <begin position="404"/>
        <end position="430"/>
    </location>
</feature>
<dbReference type="STRING" id="303518.ENSPNYP00000030418"/>
<feature type="region of interest" description="Disordered" evidence="5">
    <location>
        <begin position="1676"/>
        <end position="1750"/>
    </location>
</feature>
<reference evidence="6" key="1">
    <citation type="submission" date="2023-09" db="UniProtKB">
        <authorList>
            <consortium name="Ensembl"/>
        </authorList>
    </citation>
    <scope>IDENTIFICATION</scope>
</reference>
<evidence type="ECO:0000256" key="5">
    <source>
        <dbReference type="SAM" id="MobiDB-lite"/>
    </source>
</evidence>
<evidence type="ECO:0000256" key="2">
    <source>
        <dbReference type="ARBA" id="ARBA00023125"/>
    </source>
</evidence>
<feature type="region of interest" description="Disordered" evidence="5">
    <location>
        <begin position="502"/>
        <end position="550"/>
    </location>
</feature>
<keyword evidence="1" id="KW-0805">Transcription regulation</keyword>
<feature type="compositionally biased region" description="Low complexity" evidence="5">
    <location>
        <begin position="84"/>
        <end position="95"/>
    </location>
</feature>
<dbReference type="Pfam" id="PF15090">
    <property type="entry name" value="DUF4553"/>
    <property type="match status" value="1"/>
</dbReference>
<dbReference type="OrthoDB" id="9941983at2759"/>
<feature type="compositionally biased region" description="Polar residues" evidence="5">
    <location>
        <begin position="752"/>
        <end position="764"/>
    </location>
</feature>
<dbReference type="CTD" id="254251"/>
<feature type="region of interest" description="Disordered" evidence="5">
    <location>
        <begin position="1121"/>
        <end position="1151"/>
    </location>
</feature>
<keyword evidence="3" id="KW-0804">Transcription</keyword>
<sequence length="1750" mass="193749">MTTLQCRCMAEKKLFRRELDSWRYKLIHCVGFESILEGIYGPLPRDLNLFHDCEPEEVDDWSPESNCSPCSFCNVLLDKSSDQAPAATSPLSSPSDYSPCQAPTISESTQSAHKFLQAVFQKKDVHLSSDSNIPQIAQELMKKMITTFAKEYASKCLLHTNTNGVTRTSSPLSDASEASDAPLDLTVNRTQEENTIEDGVLDLSNRNSACSTTSSSSENHRGSGSLVPSFTEDEAGQQQRGTKFGQCSTLDDVLSSLCPAHQSLIYQILKYACHEKEMLRNERDTVLCSKKLHCTSCQSLVAASPASFHSPCTPSSNLCSSSSICCEKRSFQIKKTRDGEVGDGDPPCPVLKREQSPSPPPLSPIPSDFGKKCDENPPSLLHQEEDVNLMVQSFVTASYEASDVNATTEDAESKIAERSQADKNPSETSLQDVMDRFSEKLETITPLDKDPTLVSTAIYVSEKEQPLSPSTSYNLPFRADAHVTEIITTVLRTSSPSDYSLSELFSRQDKESKSPVTRSRHRQNVEKPKCTPEIQNNNDQQSSSVQKQVNTVATSSAKQCVLSCKEGGEGCSSTNDKSHKGSPSSETTEAERSGKRKACAIKGRVCHLLNISEGARRSRRNIVPPPRFSSYVTEPRRMFFVACFSEPIFNQKAQKDKASSSTNHMSSKDPDAKDANVESRNDVSLSSCVNTGKLAFQSAEKGHELSHMEVKSQSQVTPQIVTAKDQSPKKHRSGKENNSSDRVVPLLGRLRSASSKRVQDSSNMDVPINSDTCLESLKNSQVQYTSPIKLMFVSPVKDKEGVKYSLKSAGSGSGSQTEHFDPCEESSWSGTLQKHTIQSKKPAISQVKSVVSPLKSSASCTRSSCSPTKSSSSPAKSGSSTRRSGSSTPKCDLSPAKSGSSTPKSLYSPYKSDSSVSKCSSSPSKSASLTRRSANSPSKSGSSTPKYGSSPRKSPSLPRSPSSSPKDASRGSGEGTPTKRVAGADSQGLSGNSTSFHETTPPKRRPGRPKKLGPQLEQKAKRPIGRPRKQKTLDSEPKNVKMVNGNCQLAPNIEENTTKNLKITVVYGRSRRNKRLVSEGFDQLQTEFHDAWRAVSLLHNSKTSSGSIKTTSEELDFVRPAKRPAPQSGSNIKCQKHDDSVRSRKPGRPAKVKISGISVTVTTVSPRQRKIQINKENRQSPEMLAPRKVLLQDFMSAKEPRTISHQLMSKRGQKEEGKETEDGSKDELPNQPVVRHSKRVRKPSIHFLHAVATSTSYSRSNALVRRSKQLLLNKANSERRQDEQQSSFETSGEKRKSCGPQKKGVSLDVSRLAGVSVDSIFRSKETLRWWAASAEEKTMNQELARRIRVISDTWVSDAVDNQEKELALDSKLGTKDSSLFAKNSNHFSVVRTLFDCSPNKPRSCSMQQICSWFMETTETQSLAIVKKASSRNRYELMHFPRSANAKSVCHSPQAERLRKHIKKFAKMVPKSPLQHQKAQRLLRKRNKAAVSTHRRQLFTLSIASKRTRQVQPLRGKAFSIYQATLVRARTRFLTRKERDRWQNGARDRRNIKAVSCCRNERIVTGLQSKRKALYTSTNDRHSVGLENGSTASSVSQTRELVDVHKEQNLCSKAWGPETLKECRVFLRKINSPDSESAEEEWDSCTVTLEGSPSAYLFAEQDRQLVRFVKAVKTERKRSINRRTASKELADSASKSVQEQEAKPAGRQKRKFKSPRVASTEPPQPPPAKILRQSRMRGLTGPRWRDFVLES</sequence>
<feature type="compositionally biased region" description="Polar residues" evidence="5">
    <location>
        <begin position="808"/>
        <end position="817"/>
    </location>
</feature>
<dbReference type="RefSeq" id="XP_005741176.1">
    <property type="nucleotide sequence ID" value="XM_005741119.2"/>
</dbReference>
<accession>A0A3B4HA38</accession>
<feature type="region of interest" description="Disordered" evidence="5">
    <location>
        <begin position="1273"/>
        <end position="1303"/>
    </location>
</feature>
<evidence type="ECO:0000256" key="3">
    <source>
        <dbReference type="ARBA" id="ARBA00023163"/>
    </source>
</evidence>
<keyword evidence="2" id="KW-0238">DNA-binding</keyword>
<feature type="region of interest" description="Disordered" evidence="5">
    <location>
        <begin position="205"/>
        <end position="235"/>
    </location>
</feature>
<feature type="compositionally biased region" description="Basic residues" evidence="5">
    <location>
        <begin position="1002"/>
        <end position="1011"/>
    </location>
</feature>
<feature type="compositionally biased region" description="Low complexity" evidence="5">
    <location>
        <begin position="857"/>
        <end position="888"/>
    </location>
</feature>
<keyword evidence="7" id="KW-1185">Reference proteome</keyword>
<dbReference type="GO" id="GO:0003677">
    <property type="term" value="F:DNA binding"/>
    <property type="evidence" value="ECO:0007669"/>
    <property type="project" value="UniProtKB-KW"/>
</dbReference>
<feature type="region of interest" description="Disordered" evidence="5">
    <location>
        <begin position="704"/>
        <end position="764"/>
    </location>
</feature>
<dbReference type="GeneID" id="102213213"/>
<keyword evidence="4" id="KW-0539">Nucleus</keyword>
<dbReference type="GO" id="GO:0005634">
    <property type="term" value="C:nucleus"/>
    <property type="evidence" value="ECO:0007669"/>
    <property type="project" value="TreeGrafter"/>
</dbReference>
<evidence type="ECO:0000256" key="4">
    <source>
        <dbReference type="ARBA" id="ARBA00023242"/>
    </source>
</evidence>
<proteinExistence type="predicted"/>
<feature type="region of interest" description="Disordered" evidence="5">
    <location>
        <begin position="1197"/>
        <end position="1240"/>
    </location>
</feature>
<dbReference type="Proteomes" id="UP000695023">
    <property type="component" value="Unplaced"/>
</dbReference>
<gene>
    <name evidence="8" type="primary">lcorl</name>
</gene>
<feature type="compositionally biased region" description="Low complexity" evidence="5">
    <location>
        <begin position="535"/>
        <end position="550"/>
    </location>
</feature>
<feature type="compositionally biased region" description="Polar residues" evidence="5">
    <location>
        <begin position="711"/>
        <end position="720"/>
    </location>
</feature>
<evidence type="ECO:0000313" key="7">
    <source>
        <dbReference type="Proteomes" id="UP000695023"/>
    </source>
</evidence>
<evidence type="ECO:0000313" key="6">
    <source>
        <dbReference type="Ensembl" id="ENSPNYP00000030418.1"/>
    </source>
</evidence>
<dbReference type="PANTHER" id="PTHR21545">
    <property type="entry name" value="TRANSCRIPTION FACTOR MLR1/2"/>
    <property type="match status" value="1"/>
</dbReference>
<feature type="compositionally biased region" description="Low complexity" evidence="5">
    <location>
        <begin position="949"/>
        <end position="966"/>
    </location>
</feature>
<dbReference type="GeneTree" id="ENSGT00940000162414"/>
<dbReference type="Ensembl" id="ENSPNYT00000031157.1">
    <property type="protein sequence ID" value="ENSPNYP00000030418.1"/>
    <property type="gene ID" value="ENSPNYG00000022929.1"/>
</dbReference>
<dbReference type="PANTHER" id="PTHR21545:SF10">
    <property type="entry name" value="LIGAND-DEPENDENT NUCLEAR RECEPTOR COREPRESSOR-LIKE PROTEIN"/>
    <property type="match status" value="1"/>
</dbReference>
<feature type="compositionally biased region" description="Basic and acidic residues" evidence="5">
    <location>
        <begin position="411"/>
        <end position="425"/>
    </location>
</feature>
<feature type="region of interest" description="Disordered" evidence="5">
    <location>
        <begin position="84"/>
        <end position="104"/>
    </location>
</feature>
<feature type="compositionally biased region" description="Low complexity" evidence="5">
    <location>
        <begin position="903"/>
        <end position="928"/>
    </location>
</feature>
<feature type="region of interest" description="Disordered" evidence="5">
    <location>
        <begin position="567"/>
        <end position="596"/>
    </location>
</feature>
<feature type="compositionally biased region" description="Basic residues" evidence="5">
    <location>
        <begin position="1021"/>
        <end position="1030"/>
    </location>
</feature>
<feature type="compositionally biased region" description="Basic and acidic residues" evidence="5">
    <location>
        <begin position="1212"/>
        <end position="1228"/>
    </location>
</feature>
<name>A0A3B4HA38_9CICH</name>
<feature type="compositionally biased region" description="Polar residues" evidence="5">
    <location>
        <begin position="987"/>
        <end position="998"/>
    </location>
</feature>
<dbReference type="GO" id="GO:0006357">
    <property type="term" value="P:regulation of transcription by RNA polymerase II"/>
    <property type="evidence" value="ECO:0007669"/>
    <property type="project" value="TreeGrafter"/>
</dbReference>
<feature type="region of interest" description="Disordered" evidence="5">
    <location>
        <begin position="653"/>
        <end position="683"/>
    </location>
</feature>
<organism evidence="6">
    <name type="scientific">Pundamilia nyererei</name>
    <dbReference type="NCBI Taxonomy" id="303518"/>
    <lineage>
        <taxon>Eukaryota</taxon>
        <taxon>Metazoa</taxon>
        <taxon>Chordata</taxon>
        <taxon>Craniata</taxon>
        <taxon>Vertebrata</taxon>
        <taxon>Euteleostomi</taxon>
        <taxon>Actinopterygii</taxon>
        <taxon>Neopterygii</taxon>
        <taxon>Teleostei</taxon>
        <taxon>Neoteleostei</taxon>
        <taxon>Acanthomorphata</taxon>
        <taxon>Ovalentaria</taxon>
        <taxon>Cichlomorphae</taxon>
        <taxon>Cichliformes</taxon>
        <taxon>Cichlidae</taxon>
        <taxon>African cichlids</taxon>
        <taxon>Pseudocrenilabrinae</taxon>
        <taxon>Haplochromini</taxon>
        <taxon>Pundamilia</taxon>
    </lineage>
</organism>
<evidence type="ECO:0000313" key="8">
    <source>
        <dbReference type="RefSeq" id="XP_005741176.1"/>
    </source>
</evidence>
<protein>
    <submittedName>
        <fullName evidence="6">Ligand dependent nuclear receptor corepressor like</fullName>
    </submittedName>
    <submittedName>
        <fullName evidence="8">Ligand-dependent nuclear receptor corepressor-like protein isoform X1</fullName>
    </submittedName>
</protein>
<feature type="region of interest" description="Disordered" evidence="5">
    <location>
        <begin position="806"/>
        <end position="828"/>
    </location>
</feature>
<feature type="compositionally biased region" description="Polar residues" evidence="5">
    <location>
        <begin position="571"/>
        <end position="587"/>
    </location>
</feature>